<evidence type="ECO:0000256" key="2">
    <source>
        <dbReference type="ARBA" id="ARBA00005642"/>
    </source>
</evidence>
<dbReference type="InterPro" id="IPR014780">
    <property type="entry name" value="tRNA_psdUridine_synth_TruB"/>
</dbReference>
<reference evidence="8 9" key="1">
    <citation type="submission" date="2021-02" db="EMBL/GenBank/DDBJ databases">
        <title>Alicyclobacillus curvatus sp. nov. and Alicyclobacillus mengziensis sp. nov., two acidophilic bacteria isolated from acid mine drainage.</title>
        <authorList>
            <person name="Huang Y."/>
        </authorList>
    </citation>
    <scope>NUCLEOTIDE SEQUENCE [LARGE SCALE GENOMIC DNA]</scope>
    <source>
        <strain evidence="8 9">S30H14</strain>
    </source>
</reference>
<evidence type="ECO:0000313" key="9">
    <source>
        <dbReference type="Proteomes" id="UP000663505"/>
    </source>
</evidence>
<dbReference type="Proteomes" id="UP000663505">
    <property type="component" value="Chromosome"/>
</dbReference>
<comment type="catalytic activity">
    <reaction evidence="1 5">
        <text>uridine(55) in tRNA = pseudouridine(55) in tRNA</text>
        <dbReference type="Rhea" id="RHEA:42532"/>
        <dbReference type="Rhea" id="RHEA-COMP:10101"/>
        <dbReference type="Rhea" id="RHEA-COMP:10102"/>
        <dbReference type="ChEBI" id="CHEBI:65314"/>
        <dbReference type="ChEBI" id="CHEBI:65315"/>
        <dbReference type="EC" id="5.4.99.25"/>
    </reaction>
</comment>
<evidence type="ECO:0000259" key="6">
    <source>
        <dbReference type="Pfam" id="PF01509"/>
    </source>
</evidence>
<dbReference type="Pfam" id="PF01509">
    <property type="entry name" value="TruB_N"/>
    <property type="match status" value="1"/>
</dbReference>
<evidence type="ECO:0000259" key="7">
    <source>
        <dbReference type="Pfam" id="PF16198"/>
    </source>
</evidence>
<dbReference type="PANTHER" id="PTHR13767">
    <property type="entry name" value="TRNA-PSEUDOURIDINE SYNTHASE"/>
    <property type="match status" value="1"/>
</dbReference>
<dbReference type="SUPFAM" id="SSF55120">
    <property type="entry name" value="Pseudouridine synthase"/>
    <property type="match status" value="1"/>
</dbReference>
<comment type="similarity">
    <text evidence="2 5">Belongs to the pseudouridine synthase TruB family. Type 1 subfamily.</text>
</comment>
<dbReference type="AlphaFoldDB" id="A0A9X7VX66"/>
<dbReference type="NCBIfam" id="TIGR00431">
    <property type="entry name" value="TruB"/>
    <property type="match status" value="1"/>
</dbReference>
<dbReference type="HAMAP" id="MF_01080">
    <property type="entry name" value="TruB_bact"/>
    <property type="match status" value="1"/>
</dbReference>
<organism evidence="8 9">
    <name type="scientific">Alicyclobacillus mengziensis</name>
    <dbReference type="NCBI Taxonomy" id="2931921"/>
    <lineage>
        <taxon>Bacteria</taxon>
        <taxon>Bacillati</taxon>
        <taxon>Bacillota</taxon>
        <taxon>Bacilli</taxon>
        <taxon>Bacillales</taxon>
        <taxon>Alicyclobacillaceae</taxon>
        <taxon>Alicyclobacillus</taxon>
    </lineage>
</organism>
<dbReference type="InterPro" id="IPR032819">
    <property type="entry name" value="TruB_C"/>
</dbReference>
<evidence type="ECO:0000256" key="1">
    <source>
        <dbReference type="ARBA" id="ARBA00000385"/>
    </source>
</evidence>
<evidence type="ECO:0000256" key="5">
    <source>
        <dbReference type="HAMAP-Rule" id="MF_01080"/>
    </source>
</evidence>
<gene>
    <name evidence="5 8" type="primary">truB</name>
    <name evidence="8" type="ORF">JZ786_12345</name>
</gene>
<dbReference type="KEGG" id="afx:JZ786_12345"/>
<keyword evidence="3 5" id="KW-0819">tRNA processing</keyword>
<dbReference type="PANTHER" id="PTHR13767:SF2">
    <property type="entry name" value="PSEUDOURIDYLATE SYNTHASE TRUB1"/>
    <property type="match status" value="1"/>
</dbReference>
<dbReference type="EC" id="5.4.99.25" evidence="5"/>
<protein>
    <recommendedName>
        <fullName evidence="5">tRNA pseudouridine synthase B</fullName>
        <ecNumber evidence="5">5.4.99.25</ecNumber>
    </recommendedName>
    <alternativeName>
        <fullName evidence="5">tRNA pseudouridine(55) synthase</fullName>
        <shortName evidence="5">Psi55 synthase</shortName>
    </alternativeName>
    <alternativeName>
        <fullName evidence="5">tRNA pseudouridylate synthase</fullName>
    </alternativeName>
    <alternativeName>
        <fullName evidence="5">tRNA-uridine isomerase</fullName>
    </alternativeName>
</protein>
<keyword evidence="4 5" id="KW-0413">Isomerase</keyword>
<dbReference type="EMBL" id="CP071182">
    <property type="protein sequence ID" value="QSO45383.1"/>
    <property type="molecule type" value="Genomic_DNA"/>
</dbReference>
<dbReference type="GO" id="GO:0031119">
    <property type="term" value="P:tRNA pseudouridine synthesis"/>
    <property type="evidence" value="ECO:0007669"/>
    <property type="project" value="UniProtKB-UniRule"/>
</dbReference>
<name>A0A9X7VX66_9BACL</name>
<proteinExistence type="inferred from homology"/>
<keyword evidence="9" id="KW-1185">Reference proteome</keyword>
<dbReference type="GO" id="GO:0003723">
    <property type="term" value="F:RNA binding"/>
    <property type="evidence" value="ECO:0007669"/>
    <property type="project" value="InterPro"/>
</dbReference>
<comment type="function">
    <text evidence="5">Responsible for synthesis of pseudouridine from uracil-55 in the psi GC loop of transfer RNAs.</text>
</comment>
<evidence type="ECO:0000256" key="4">
    <source>
        <dbReference type="ARBA" id="ARBA00023235"/>
    </source>
</evidence>
<dbReference type="InterPro" id="IPR020103">
    <property type="entry name" value="PsdUridine_synth_cat_dom_sf"/>
</dbReference>
<feature type="domain" description="tRNA pseudouridylate synthase B C-terminal" evidence="7">
    <location>
        <begin position="176"/>
        <end position="218"/>
    </location>
</feature>
<dbReference type="Gene3D" id="3.30.2350.10">
    <property type="entry name" value="Pseudouridine synthase"/>
    <property type="match status" value="1"/>
</dbReference>
<evidence type="ECO:0000313" key="8">
    <source>
        <dbReference type="EMBL" id="QSO45383.1"/>
    </source>
</evidence>
<dbReference type="Pfam" id="PF16198">
    <property type="entry name" value="TruB_C_2"/>
    <property type="match status" value="1"/>
</dbReference>
<dbReference type="CDD" id="cd02573">
    <property type="entry name" value="PseudoU_synth_EcTruB"/>
    <property type="match status" value="1"/>
</dbReference>
<sequence>MYCGILILDKPAGLTSHDVVSRVRRKLHTKKVGHAGTLDPDATGVLVLCIGDATRLIEYIVADEKVYVGEAVFGIGTDTDDASGEVTATRDAGLLQKSDVLRAAGSLTGVIMQTPPKFSAIHVNGRRAYDLAREGHDFELPPREIQVHEFSTLEFQPGPVARAAFRVHCSKGTYIRSLCRDWGKVLQTPAHMACLRRVQSGAYRIDEAVSLDEFEASDAPECFLRPMLEALREIPKVCVSAGDAQRLAQGQTMILGEAMPSGPVAVIGDDAQLVAVGEIIARGGEQEVVLRPKKVFWKGGRQ</sequence>
<dbReference type="GO" id="GO:0160148">
    <property type="term" value="F:tRNA pseudouridine(55) synthase activity"/>
    <property type="evidence" value="ECO:0007669"/>
    <property type="project" value="UniProtKB-EC"/>
</dbReference>
<dbReference type="GO" id="GO:1990481">
    <property type="term" value="P:mRNA pseudouridine synthesis"/>
    <property type="evidence" value="ECO:0007669"/>
    <property type="project" value="TreeGrafter"/>
</dbReference>
<dbReference type="RefSeq" id="WP_206654754.1">
    <property type="nucleotide sequence ID" value="NZ_CP071182.1"/>
</dbReference>
<accession>A0A9X7VX66</accession>
<feature type="domain" description="Pseudouridine synthase II N-terminal" evidence="6">
    <location>
        <begin position="24"/>
        <end position="175"/>
    </location>
</feature>
<feature type="active site" description="Nucleophile" evidence="5">
    <location>
        <position position="39"/>
    </location>
</feature>
<evidence type="ECO:0000256" key="3">
    <source>
        <dbReference type="ARBA" id="ARBA00022694"/>
    </source>
</evidence>
<dbReference type="InterPro" id="IPR002501">
    <property type="entry name" value="PsdUridine_synth_N"/>
</dbReference>